<gene>
    <name evidence="2" type="ORF">AB0E61_25005</name>
</gene>
<name>A0ABV2Z5R0_9ACTN</name>
<dbReference type="EMBL" id="JBEZVI010000024">
    <property type="protein sequence ID" value="MEU3713342.1"/>
    <property type="molecule type" value="Genomic_DNA"/>
</dbReference>
<accession>A0ABV2Z5R0</accession>
<dbReference type="InterPro" id="IPR007278">
    <property type="entry name" value="DUF397"/>
</dbReference>
<dbReference type="RefSeq" id="WP_030286324.1">
    <property type="nucleotide sequence ID" value="NZ_JBEZVI010000024.1"/>
</dbReference>
<organism evidence="2 3">
    <name type="scientific">Streptomyces catenulae</name>
    <dbReference type="NCBI Taxonomy" id="66875"/>
    <lineage>
        <taxon>Bacteria</taxon>
        <taxon>Bacillati</taxon>
        <taxon>Actinomycetota</taxon>
        <taxon>Actinomycetes</taxon>
        <taxon>Kitasatosporales</taxon>
        <taxon>Streptomycetaceae</taxon>
        <taxon>Streptomyces</taxon>
    </lineage>
</organism>
<evidence type="ECO:0000313" key="3">
    <source>
        <dbReference type="Proteomes" id="UP001550853"/>
    </source>
</evidence>
<dbReference type="Pfam" id="PF04149">
    <property type="entry name" value="DUF397"/>
    <property type="match status" value="1"/>
</dbReference>
<evidence type="ECO:0000313" key="2">
    <source>
        <dbReference type="EMBL" id="MEU3713342.1"/>
    </source>
</evidence>
<proteinExistence type="predicted"/>
<sequence length="73" mass="7765">MSPDVDLTAAQWVKSSYSEGNGGLCLEFAPAAQVHGVVPVRDSKNPDGPALTFPAGHWTTFVQALKDGEFEAF</sequence>
<protein>
    <submittedName>
        <fullName evidence="2">DUF397 domain-containing protein</fullName>
    </submittedName>
</protein>
<keyword evidence="3" id="KW-1185">Reference proteome</keyword>
<feature type="domain" description="DUF397" evidence="1">
    <location>
        <begin position="10"/>
        <end position="66"/>
    </location>
</feature>
<reference evidence="2 3" key="1">
    <citation type="submission" date="2024-06" db="EMBL/GenBank/DDBJ databases">
        <title>The Natural Products Discovery Center: Release of the First 8490 Sequenced Strains for Exploring Actinobacteria Biosynthetic Diversity.</title>
        <authorList>
            <person name="Kalkreuter E."/>
            <person name="Kautsar S.A."/>
            <person name="Yang D."/>
            <person name="Bader C.D."/>
            <person name="Teijaro C.N."/>
            <person name="Fluegel L."/>
            <person name="Davis C.M."/>
            <person name="Simpson J.R."/>
            <person name="Lauterbach L."/>
            <person name="Steele A.D."/>
            <person name="Gui C."/>
            <person name="Meng S."/>
            <person name="Li G."/>
            <person name="Viehrig K."/>
            <person name="Ye F."/>
            <person name="Su P."/>
            <person name="Kiefer A.F."/>
            <person name="Nichols A."/>
            <person name="Cepeda A.J."/>
            <person name="Yan W."/>
            <person name="Fan B."/>
            <person name="Jiang Y."/>
            <person name="Adhikari A."/>
            <person name="Zheng C.-J."/>
            <person name="Schuster L."/>
            <person name="Cowan T.M."/>
            <person name="Smanski M.J."/>
            <person name="Chevrette M.G."/>
            <person name="De Carvalho L.P.S."/>
            <person name="Shen B."/>
        </authorList>
    </citation>
    <scope>NUCLEOTIDE SEQUENCE [LARGE SCALE GENOMIC DNA]</scope>
    <source>
        <strain evidence="2 3">NPDC033039</strain>
    </source>
</reference>
<dbReference type="Proteomes" id="UP001550853">
    <property type="component" value="Unassembled WGS sequence"/>
</dbReference>
<comment type="caution">
    <text evidence="2">The sequence shown here is derived from an EMBL/GenBank/DDBJ whole genome shotgun (WGS) entry which is preliminary data.</text>
</comment>
<evidence type="ECO:0000259" key="1">
    <source>
        <dbReference type="Pfam" id="PF04149"/>
    </source>
</evidence>